<dbReference type="eggNOG" id="COG0494">
    <property type="taxonomic scope" value="Bacteria"/>
</dbReference>
<dbReference type="GO" id="GO:0046872">
    <property type="term" value="F:metal ion binding"/>
    <property type="evidence" value="ECO:0007669"/>
    <property type="project" value="UniProtKB-KW"/>
</dbReference>
<name>D5BNZ2_PUNMI</name>
<evidence type="ECO:0000256" key="1">
    <source>
        <dbReference type="ARBA" id="ARBA00001936"/>
    </source>
</evidence>
<evidence type="ECO:0000256" key="4">
    <source>
        <dbReference type="ARBA" id="ARBA00022801"/>
    </source>
</evidence>
<dbReference type="NCBIfam" id="NF007980">
    <property type="entry name" value="PRK10707.1"/>
    <property type="match status" value="1"/>
</dbReference>
<dbReference type="PANTHER" id="PTHR12992:SF11">
    <property type="entry name" value="MITOCHONDRIAL COENZYME A DIPHOSPHATASE NUDT8"/>
    <property type="match status" value="1"/>
</dbReference>
<evidence type="ECO:0000259" key="7">
    <source>
        <dbReference type="PROSITE" id="PS51462"/>
    </source>
</evidence>
<keyword evidence="9" id="KW-1185">Reference proteome</keyword>
<dbReference type="EMBL" id="CP001751">
    <property type="protein sequence ID" value="ADE40426.1"/>
    <property type="molecule type" value="Genomic_DNA"/>
</dbReference>
<comment type="cofactor">
    <cofactor evidence="1">
        <name>Mn(2+)</name>
        <dbReference type="ChEBI" id="CHEBI:29035"/>
    </cofactor>
</comment>
<comment type="cofactor">
    <cofactor evidence="2">
        <name>Mg(2+)</name>
        <dbReference type="ChEBI" id="CHEBI:18420"/>
    </cofactor>
</comment>
<evidence type="ECO:0000256" key="2">
    <source>
        <dbReference type="ARBA" id="ARBA00001946"/>
    </source>
</evidence>
<dbReference type="RefSeq" id="WP_013047053.1">
    <property type="nucleotide sequence ID" value="NC_014010.1"/>
</dbReference>
<dbReference type="InterPro" id="IPR000086">
    <property type="entry name" value="NUDIX_hydrolase_dom"/>
</dbReference>
<dbReference type="InterPro" id="IPR045121">
    <property type="entry name" value="CoAse"/>
</dbReference>
<dbReference type="PANTHER" id="PTHR12992">
    <property type="entry name" value="NUDIX HYDROLASE"/>
    <property type="match status" value="1"/>
</dbReference>
<evidence type="ECO:0000313" key="9">
    <source>
        <dbReference type="Proteomes" id="UP000007460"/>
    </source>
</evidence>
<protein>
    <submittedName>
        <fullName evidence="8">Probable MutT/nudix family protein</fullName>
        <ecNumber evidence="8">3.6.1.-</ecNumber>
    </submittedName>
</protein>
<dbReference type="PROSITE" id="PS51462">
    <property type="entry name" value="NUDIX"/>
    <property type="match status" value="1"/>
</dbReference>
<dbReference type="Pfam" id="PF00293">
    <property type="entry name" value="NUDIX"/>
    <property type="match status" value="1"/>
</dbReference>
<dbReference type="InterPro" id="IPR015797">
    <property type="entry name" value="NUDIX_hydrolase-like_dom_sf"/>
</dbReference>
<proteinExistence type="predicted"/>
<feature type="domain" description="Nudix hydrolase" evidence="7">
    <location>
        <begin position="42"/>
        <end position="179"/>
    </location>
</feature>
<evidence type="ECO:0000256" key="6">
    <source>
        <dbReference type="ARBA" id="ARBA00023211"/>
    </source>
</evidence>
<keyword evidence="3" id="KW-0479">Metal-binding</keyword>
<organism evidence="8 9">
    <name type="scientific">Puniceispirillum marinum (strain IMCC1322)</name>
    <dbReference type="NCBI Taxonomy" id="488538"/>
    <lineage>
        <taxon>Bacteria</taxon>
        <taxon>Pseudomonadati</taxon>
        <taxon>Pseudomonadota</taxon>
        <taxon>Alphaproteobacteria</taxon>
        <taxon>Candidatus Puniceispirillales</taxon>
        <taxon>Candidatus Puniceispirillaceae</taxon>
        <taxon>Candidatus Puniceispirillum</taxon>
    </lineage>
</organism>
<sequence length="215" mass="23384">MLFPAYGLSMFGDASKIASVLTPPHHMNGNIKDMIMPVMATDRPAAVLVGLITHQQSLHILMTRRAAHLATHPGQISFPGGKIETHDATPVDAALREAHEEVALQPDHVTILGSLSVLRSPAGFIVAPIVGMITADEGDEVKLTPDPAEVDDILLLPLDHMLDRQNYRRETHERDGVARQTWVIDHPAHYIWGLSAAIIVELSDRLQTLSQTGAG</sequence>
<evidence type="ECO:0000313" key="8">
    <source>
        <dbReference type="EMBL" id="ADE40426.1"/>
    </source>
</evidence>
<evidence type="ECO:0000256" key="5">
    <source>
        <dbReference type="ARBA" id="ARBA00022842"/>
    </source>
</evidence>
<accession>D5BNZ2</accession>
<keyword evidence="4 8" id="KW-0378">Hydrolase</keyword>
<dbReference type="SUPFAM" id="SSF55811">
    <property type="entry name" value="Nudix"/>
    <property type="match status" value="1"/>
</dbReference>
<dbReference type="Proteomes" id="UP000007460">
    <property type="component" value="Chromosome"/>
</dbReference>
<keyword evidence="5" id="KW-0460">Magnesium</keyword>
<dbReference type="CDD" id="cd03426">
    <property type="entry name" value="NUDIX_CoAse_Nudt7"/>
    <property type="match status" value="1"/>
</dbReference>
<evidence type="ECO:0000256" key="3">
    <source>
        <dbReference type="ARBA" id="ARBA00022723"/>
    </source>
</evidence>
<dbReference type="AlphaFoldDB" id="D5BNZ2"/>
<keyword evidence="6" id="KW-0464">Manganese</keyword>
<reference evidence="8 9" key="1">
    <citation type="journal article" date="2010" name="J. Bacteriol.">
        <title>Complete genome sequence of "Candidatus Puniceispirillum marinum" IMCC1322, a representative of the SAR116 clade in the Alphaproteobacteria.</title>
        <authorList>
            <person name="Oh H.M."/>
            <person name="Kwon K.K."/>
            <person name="Kang I."/>
            <person name="Kang S.G."/>
            <person name="Lee J.H."/>
            <person name="Kim S.J."/>
            <person name="Cho J.C."/>
        </authorList>
    </citation>
    <scope>NUCLEOTIDE SEQUENCE [LARGE SCALE GENOMIC DNA]</scope>
    <source>
        <strain evidence="8 9">IMCC1322</strain>
    </source>
</reference>
<dbReference type="GO" id="GO:0010945">
    <property type="term" value="F:coenzyme A diphosphatase activity"/>
    <property type="evidence" value="ECO:0007669"/>
    <property type="project" value="InterPro"/>
</dbReference>
<dbReference type="KEGG" id="apb:SAR116_2183"/>
<dbReference type="HOGENOM" id="CLU_040940_5_1_5"/>
<dbReference type="Gene3D" id="3.90.79.10">
    <property type="entry name" value="Nucleoside Triphosphate Pyrophosphohydrolase"/>
    <property type="match status" value="1"/>
</dbReference>
<dbReference type="EC" id="3.6.1.-" evidence="8"/>
<gene>
    <name evidence="8" type="ordered locus">SAR116_2183</name>
</gene>
<dbReference type="STRING" id="488538.SAR116_2183"/>